<evidence type="ECO:0000256" key="1">
    <source>
        <dbReference type="SAM" id="MobiDB-lite"/>
    </source>
</evidence>
<reference evidence="2 3" key="1">
    <citation type="submission" date="2023-02" db="EMBL/GenBank/DDBJ databases">
        <title>LHISI_Scaffold_Assembly.</title>
        <authorList>
            <person name="Stuart O.P."/>
            <person name="Cleave R."/>
            <person name="Magrath M.J.L."/>
            <person name="Mikheyev A.S."/>
        </authorList>
    </citation>
    <scope>NUCLEOTIDE SEQUENCE [LARGE SCALE GENOMIC DNA]</scope>
    <source>
        <strain evidence="2">Daus_M_001</strain>
        <tissue evidence="2">Leg muscle</tissue>
    </source>
</reference>
<dbReference type="Proteomes" id="UP001159363">
    <property type="component" value="Chromosome 10"/>
</dbReference>
<sequence>MGGERANRSATAAPMSFPRLASRRQHNGQRADAPSKLALLSLSHARRSSLIHVLWDSKTLDDSLHIPVVFTKYTVKHAYAFYFTMGVRMGVWGGGGMQSLRLKRNYLGAKGQVYQSALPTLRGDYAMMRTGTNITTPPPNHSGGWKGWGVEGRDGLPCSPAQTRAAGIGPLIETERGSCFHVSRHTIRTERRGEQPAQPENRARKEKKVARRLSRNGGLQCQQIRERHAIPG</sequence>
<feature type="region of interest" description="Disordered" evidence="1">
    <location>
        <begin position="186"/>
        <end position="218"/>
    </location>
</feature>
<organism evidence="2 3">
    <name type="scientific">Dryococelus australis</name>
    <dbReference type="NCBI Taxonomy" id="614101"/>
    <lineage>
        <taxon>Eukaryota</taxon>
        <taxon>Metazoa</taxon>
        <taxon>Ecdysozoa</taxon>
        <taxon>Arthropoda</taxon>
        <taxon>Hexapoda</taxon>
        <taxon>Insecta</taxon>
        <taxon>Pterygota</taxon>
        <taxon>Neoptera</taxon>
        <taxon>Polyneoptera</taxon>
        <taxon>Phasmatodea</taxon>
        <taxon>Verophasmatodea</taxon>
        <taxon>Anareolatae</taxon>
        <taxon>Phasmatidae</taxon>
        <taxon>Eurycanthinae</taxon>
        <taxon>Dryococelus</taxon>
    </lineage>
</organism>
<accession>A0ABQ9GKC6</accession>
<dbReference type="EMBL" id="JARBHB010000011">
    <property type="protein sequence ID" value="KAJ8872473.1"/>
    <property type="molecule type" value="Genomic_DNA"/>
</dbReference>
<gene>
    <name evidence="2" type="ORF">PR048_026079</name>
</gene>
<name>A0ABQ9GKC6_9NEOP</name>
<comment type="caution">
    <text evidence="2">The sequence shown here is derived from an EMBL/GenBank/DDBJ whole genome shotgun (WGS) entry which is preliminary data.</text>
</comment>
<keyword evidence="3" id="KW-1185">Reference proteome</keyword>
<feature type="compositionally biased region" description="Basic residues" evidence="1">
    <location>
        <begin position="204"/>
        <end position="214"/>
    </location>
</feature>
<protein>
    <submittedName>
        <fullName evidence="2">Uncharacterized protein</fullName>
    </submittedName>
</protein>
<evidence type="ECO:0000313" key="2">
    <source>
        <dbReference type="EMBL" id="KAJ8872473.1"/>
    </source>
</evidence>
<evidence type="ECO:0000313" key="3">
    <source>
        <dbReference type="Proteomes" id="UP001159363"/>
    </source>
</evidence>
<feature type="region of interest" description="Disordered" evidence="1">
    <location>
        <begin position="1"/>
        <end position="29"/>
    </location>
</feature>
<proteinExistence type="predicted"/>